<protein>
    <submittedName>
        <fullName evidence="3">Uncharacterized protein</fullName>
    </submittedName>
</protein>
<feature type="compositionally biased region" description="Polar residues" evidence="1">
    <location>
        <begin position="107"/>
        <end position="130"/>
    </location>
</feature>
<feature type="transmembrane region" description="Helical" evidence="2">
    <location>
        <begin position="499"/>
        <end position="520"/>
    </location>
</feature>
<feature type="compositionally biased region" description="Basic and acidic residues" evidence="1">
    <location>
        <begin position="165"/>
        <end position="175"/>
    </location>
</feature>
<evidence type="ECO:0000256" key="1">
    <source>
        <dbReference type="SAM" id="MobiDB-lite"/>
    </source>
</evidence>
<evidence type="ECO:0000313" key="3">
    <source>
        <dbReference type="EMBL" id="CED84548.1"/>
    </source>
</evidence>
<dbReference type="AlphaFoldDB" id="A0A0F7SWS9"/>
<feature type="compositionally biased region" description="Polar residues" evidence="1">
    <location>
        <begin position="149"/>
        <end position="164"/>
    </location>
</feature>
<evidence type="ECO:0000256" key="2">
    <source>
        <dbReference type="SAM" id="Phobius"/>
    </source>
</evidence>
<dbReference type="InterPro" id="IPR037737">
    <property type="entry name" value="Srf1"/>
</dbReference>
<keyword evidence="2" id="KW-1133">Transmembrane helix</keyword>
<feature type="compositionally biased region" description="Low complexity" evidence="1">
    <location>
        <begin position="39"/>
        <end position="57"/>
    </location>
</feature>
<accession>A0A0F7SWS9</accession>
<dbReference type="PANTHER" id="PTHR36819">
    <property type="entry name" value="REGULATOR OF PHOSPHOLIPASE D SRF1"/>
    <property type="match status" value="1"/>
</dbReference>
<organism evidence="3">
    <name type="scientific">Phaffia rhodozyma</name>
    <name type="common">Yeast</name>
    <name type="synonym">Xanthophyllomyces dendrorhous</name>
    <dbReference type="NCBI Taxonomy" id="264483"/>
    <lineage>
        <taxon>Eukaryota</taxon>
        <taxon>Fungi</taxon>
        <taxon>Dikarya</taxon>
        <taxon>Basidiomycota</taxon>
        <taxon>Agaricomycotina</taxon>
        <taxon>Tremellomycetes</taxon>
        <taxon>Cystofilobasidiales</taxon>
        <taxon>Mrakiaceae</taxon>
        <taxon>Phaffia</taxon>
    </lineage>
</organism>
<keyword evidence="2" id="KW-0812">Transmembrane</keyword>
<feature type="transmembrane region" description="Helical" evidence="2">
    <location>
        <begin position="464"/>
        <end position="487"/>
    </location>
</feature>
<proteinExistence type="predicted"/>
<feature type="compositionally biased region" description="Low complexity" evidence="1">
    <location>
        <begin position="8"/>
        <end position="23"/>
    </location>
</feature>
<keyword evidence="2" id="KW-0472">Membrane</keyword>
<dbReference type="GO" id="GO:0071944">
    <property type="term" value="C:cell periphery"/>
    <property type="evidence" value="ECO:0007669"/>
    <property type="project" value="TreeGrafter"/>
</dbReference>
<sequence length="599" mass="65065">MGFTPKQSSPSSSLDPSSTATLANPPSPKSSPAQRSTDQLSNLSTSASRSSTQLLRSKSGSTSFSLKKRNSIPKAGPSTWKRSQEGAGRRRVKTRPPFAYNEPDTPPESSTPLPQVPLSTSGEPTDSNISKRYPITSLPPSKTPRNHLSRSSSAEFVRRSSNLSPEDRTALRQEEDSVPPLFGFPLSTTNQRYSSEEPVFSSNSTGPLGLRRNTFNDAMFGVKHSRPVSLGAELAGLPESPLPPPSKLPGADRGEWWPFNPSRTKSHTRWATPFGGGGTKSYFPDTSDSIDLGLNEGRLEVGVPSPENDRPPNNLITSYDVDPLRNPDEGNESSPLPLLPPAVVTPHKSRKDPKPSFRIALPTPQPFLHSAHHSKTPGWSSPYAAPERLRRFSGTDMESGGSKGSNSKSWWERIQDYVLYNTWVPLVIRLFNFSLAVCTLALGIKIRALERAAGLPGVTGSSPLVAIIYSPITLIHVVLVVYVEYFGPPLGLWSLPSKILFTSFELIIISLWSSLLSLVISDLFTTSLFCVSTNLKWWTHLTQPIERNYAPGVCDHQIGLVVMVFVGVVGFLVGNVVSLGRIFAKVVKRSGYGGGGGGR</sequence>
<dbReference type="PANTHER" id="PTHR36819:SF1">
    <property type="entry name" value="REGULATOR OF PHOSPHOLIPASE D SRF1"/>
    <property type="match status" value="1"/>
</dbReference>
<feature type="region of interest" description="Disordered" evidence="1">
    <location>
        <begin position="299"/>
        <end position="362"/>
    </location>
</feature>
<name>A0A0F7SWS9_PHARH</name>
<feature type="transmembrane region" description="Helical" evidence="2">
    <location>
        <begin position="558"/>
        <end position="579"/>
    </location>
</feature>
<dbReference type="EMBL" id="LN483166">
    <property type="protein sequence ID" value="CED84548.1"/>
    <property type="molecule type" value="Genomic_DNA"/>
</dbReference>
<reference evidence="3" key="1">
    <citation type="submission" date="2014-08" db="EMBL/GenBank/DDBJ databases">
        <authorList>
            <person name="Sharma Rahul"/>
            <person name="Thines Marco"/>
        </authorList>
    </citation>
    <scope>NUCLEOTIDE SEQUENCE</scope>
</reference>
<feature type="region of interest" description="Disordered" evidence="1">
    <location>
        <begin position="1"/>
        <end position="209"/>
    </location>
</feature>
<feature type="region of interest" description="Disordered" evidence="1">
    <location>
        <begin position="234"/>
        <end position="262"/>
    </location>
</feature>
<dbReference type="GO" id="GO:0000324">
    <property type="term" value="C:fungal-type vacuole"/>
    <property type="evidence" value="ECO:0007669"/>
    <property type="project" value="TreeGrafter"/>
</dbReference>